<feature type="transmembrane region" description="Helical" evidence="5">
    <location>
        <begin position="138"/>
        <end position="160"/>
    </location>
</feature>
<dbReference type="PANTHER" id="PTHR42718:SF39">
    <property type="entry name" value="ACTINORHODIN TRANSPORTER-RELATED"/>
    <property type="match status" value="1"/>
</dbReference>
<dbReference type="OrthoDB" id="117970at2157"/>
<keyword evidence="2 5" id="KW-0812">Transmembrane</keyword>
<comment type="subcellular location">
    <subcellularLocation>
        <location evidence="1">Membrane</location>
        <topology evidence="1">Multi-pass membrane protein</topology>
    </subcellularLocation>
</comment>
<feature type="transmembrane region" description="Helical" evidence="5">
    <location>
        <begin position="48"/>
        <end position="67"/>
    </location>
</feature>
<dbReference type="PRINTS" id="PR01036">
    <property type="entry name" value="TCRTETB"/>
</dbReference>
<protein>
    <submittedName>
        <fullName evidence="7">MFS transporter</fullName>
    </submittedName>
</protein>
<dbReference type="InterPro" id="IPR011701">
    <property type="entry name" value="MFS"/>
</dbReference>
<feature type="transmembrane region" description="Helical" evidence="5">
    <location>
        <begin position="172"/>
        <end position="191"/>
    </location>
</feature>
<feature type="transmembrane region" description="Helical" evidence="5">
    <location>
        <begin position="334"/>
        <end position="353"/>
    </location>
</feature>
<evidence type="ECO:0000256" key="1">
    <source>
        <dbReference type="ARBA" id="ARBA00004141"/>
    </source>
</evidence>
<dbReference type="Pfam" id="PF07690">
    <property type="entry name" value="MFS_1"/>
    <property type="match status" value="1"/>
</dbReference>
<organism evidence="7 8">
    <name type="scientific">Methanosarcina spelaei</name>
    <dbReference type="NCBI Taxonomy" id="1036679"/>
    <lineage>
        <taxon>Archaea</taxon>
        <taxon>Methanobacteriati</taxon>
        <taxon>Methanobacteriota</taxon>
        <taxon>Stenosarchaea group</taxon>
        <taxon>Methanomicrobia</taxon>
        <taxon>Methanosarcinales</taxon>
        <taxon>Methanosarcinaceae</taxon>
        <taxon>Methanosarcina</taxon>
    </lineage>
</organism>
<feature type="transmembrane region" description="Helical" evidence="5">
    <location>
        <begin position="359"/>
        <end position="383"/>
    </location>
</feature>
<dbReference type="GO" id="GO:0022857">
    <property type="term" value="F:transmembrane transporter activity"/>
    <property type="evidence" value="ECO:0007669"/>
    <property type="project" value="InterPro"/>
</dbReference>
<dbReference type="RefSeq" id="WP_095644715.1">
    <property type="nucleotide sequence ID" value="NZ_LMVP01000257.1"/>
</dbReference>
<feature type="transmembrane region" description="Helical" evidence="5">
    <location>
        <begin position="404"/>
        <end position="424"/>
    </location>
</feature>
<evidence type="ECO:0000313" key="7">
    <source>
        <dbReference type="EMBL" id="PAV12407.1"/>
    </source>
</evidence>
<feature type="transmembrane region" description="Helical" evidence="5">
    <location>
        <begin position="203"/>
        <end position="222"/>
    </location>
</feature>
<accession>A0A2A2HSH7</accession>
<dbReference type="InterPro" id="IPR020846">
    <property type="entry name" value="MFS_dom"/>
</dbReference>
<gene>
    <name evidence="7" type="ORF">ASJ81_06430</name>
</gene>
<reference evidence="7 8" key="1">
    <citation type="journal article" date="2017" name="BMC Genomics">
        <title>Genomic analysis of methanogenic archaea reveals a shift towards energy conservation.</title>
        <authorList>
            <person name="Gilmore S.P."/>
            <person name="Henske J.K."/>
            <person name="Sexton J.A."/>
            <person name="Solomon K.V."/>
            <person name="Seppala S."/>
            <person name="Yoo J.I."/>
            <person name="Huyett L.M."/>
            <person name="Pressman A."/>
            <person name="Cogan J.Z."/>
            <person name="Kivenson V."/>
            <person name="Peng X."/>
            <person name="Tan Y."/>
            <person name="Valentine D.L."/>
            <person name="O'Malley M.A."/>
        </authorList>
    </citation>
    <scope>NUCLEOTIDE SEQUENCE [LARGE SCALE GENOMIC DNA]</scope>
    <source>
        <strain evidence="7 8">MC-15</strain>
    </source>
</reference>
<proteinExistence type="predicted"/>
<evidence type="ECO:0000313" key="8">
    <source>
        <dbReference type="Proteomes" id="UP000218164"/>
    </source>
</evidence>
<dbReference type="AlphaFoldDB" id="A0A2A2HSH7"/>
<dbReference type="CDD" id="cd17321">
    <property type="entry name" value="MFS_MMR_MDR_like"/>
    <property type="match status" value="1"/>
</dbReference>
<sequence>MDKNNGNKILWIILAVILVADVMDMLDSTVTNIAAPSISQTLHGGQMLMQWLGAAYALAMGVFLIIGGRLGDKYGQRKLFLIGMAGFTVSSLSCGLSINPMMIIISRLAQGAFGAMMIPQGMAIMVENFPRDMLTKAFAFFGPVISISIVLGPIFAGFLIKADILHTGWRSIFLINVFLGVIGFIIAYQVLPKNNGDRSINLDFLGSGFLGGLMFFLLYGLIEGSNNGWSAISLFSIGMGALFLCLFAWRQTTETHPLIKPSLLKNRGFTAGLTLGLVYFAVVSGLNYIISIFLQLGLGASPFEASLEMSPLAIGVIISSIIVPKLINKLGREVISIGLFTTAVGLFLFYVLVNQAVTITLWSLFPSIFIIGFGMGFCIGTLFDFAIGDISPDEAGSASGSLSAVQQLSGGIGIAAVTSVFFLSTKSEGFVYSMLLSLILIIVAMAACFAIVRFLPQKRGEAQH</sequence>
<dbReference type="InterPro" id="IPR036259">
    <property type="entry name" value="MFS_trans_sf"/>
</dbReference>
<evidence type="ECO:0000256" key="3">
    <source>
        <dbReference type="ARBA" id="ARBA00022989"/>
    </source>
</evidence>
<keyword evidence="8" id="KW-1185">Reference proteome</keyword>
<keyword evidence="3 5" id="KW-1133">Transmembrane helix</keyword>
<feature type="domain" description="Major facilitator superfamily (MFS) profile" evidence="6">
    <location>
        <begin position="13"/>
        <end position="459"/>
    </location>
</feature>
<feature type="transmembrane region" description="Helical" evidence="5">
    <location>
        <begin position="269"/>
        <end position="290"/>
    </location>
</feature>
<evidence type="ECO:0000256" key="5">
    <source>
        <dbReference type="SAM" id="Phobius"/>
    </source>
</evidence>
<feature type="transmembrane region" description="Helical" evidence="5">
    <location>
        <begin position="228"/>
        <end position="249"/>
    </location>
</feature>
<feature type="transmembrane region" description="Helical" evidence="5">
    <location>
        <begin position="79"/>
        <end position="98"/>
    </location>
</feature>
<dbReference type="PROSITE" id="PS50850">
    <property type="entry name" value="MFS"/>
    <property type="match status" value="1"/>
</dbReference>
<dbReference type="GO" id="GO:0016020">
    <property type="term" value="C:membrane"/>
    <property type="evidence" value="ECO:0007669"/>
    <property type="project" value="UniProtKB-SubCell"/>
</dbReference>
<evidence type="ECO:0000256" key="4">
    <source>
        <dbReference type="ARBA" id="ARBA00023136"/>
    </source>
</evidence>
<dbReference type="EMBL" id="LMVP01000257">
    <property type="protein sequence ID" value="PAV12407.1"/>
    <property type="molecule type" value="Genomic_DNA"/>
</dbReference>
<feature type="transmembrane region" description="Helical" evidence="5">
    <location>
        <begin position="104"/>
        <end position="126"/>
    </location>
</feature>
<keyword evidence="4 5" id="KW-0472">Membrane</keyword>
<feature type="transmembrane region" description="Helical" evidence="5">
    <location>
        <begin position="430"/>
        <end position="455"/>
    </location>
</feature>
<evidence type="ECO:0000259" key="6">
    <source>
        <dbReference type="PROSITE" id="PS50850"/>
    </source>
</evidence>
<dbReference type="Gene3D" id="1.20.1250.20">
    <property type="entry name" value="MFS general substrate transporter like domains"/>
    <property type="match status" value="2"/>
</dbReference>
<evidence type="ECO:0000256" key="2">
    <source>
        <dbReference type="ARBA" id="ARBA00022692"/>
    </source>
</evidence>
<comment type="caution">
    <text evidence="7">The sequence shown here is derived from an EMBL/GenBank/DDBJ whole genome shotgun (WGS) entry which is preliminary data.</text>
</comment>
<name>A0A2A2HSH7_9EURY</name>
<dbReference type="SUPFAM" id="SSF103473">
    <property type="entry name" value="MFS general substrate transporter"/>
    <property type="match status" value="1"/>
</dbReference>
<dbReference type="PANTHER" id="PTHR42718">
    <property type="entry name" value="MAJOR FACILITATOR SUPERFAMILY MULTIDRUG TRANSPORTER MFSC"/>
    <property type="match status" value="1"/>
</dbReference>
<dbReference type="Proteomes" id="UP000218164">
    <property type="component" value="Unassembled WGS sequence"/>
</dbReference>